<dbReference type="GO" id="GO:0016787">
    <property type="term" value="F:hydrolase activity"/>
    <property type="evidence" value="ECO:0007669"/>
    <property type="project" value="UniProtKB-KW"/>
</dbReference>
<dbReference type="AlphaFoldDB" id="A0A220VDP2"/>
<dbReference type="Pfam" id="PF00561">
    <property type="entry name" value="Abhydrolase_1"/>
    <property type="match status" value="1"/>
</dbReference>
<dbReference type="EMBL" id="CP022355">
    <property type="protein sequence ID" value="ASK78538.1"/>
    <property type="molecule type" value="Genomic_DNA"/>
</dbReference>
<keyword evidence="3" id="KW-0418">Kinase</keyword>
<dbReference type="GO" id="GO:0016301">
    <property type="term" value="F:kinase activity"/>
    <property type="evidence" value="ECO:0007669"/>
    <property type="project" value="UniProtKB-KW"/>
</dbReference>
<dbReference type="InterPro" id="IPR000073">
    <property type="entry name" value="AB_hydrolase_1"/>
</dbReference>
<sequence length="265" mass="30160">MRNNLNLSYNSLGESSSKNVIIFIHGLFGDSGNLRRIATHFSSHSYCICVDVRNHGNSFHSITHDYDTMAEDILQLMKNKNIESAHLIGHSMGGKVALKCASLNPKKVQSLVIIDIAPISYKVNKHKSIFEGLLKTESILKDENLNRSEIYSVLNTYVKEESISQFLLKSLVKTNGSYSWKFNLKSLSENYSKIMEWTEIKPIQTKTLFIKGNLSDYILPEYSSDSLKQVPNSKIHIIANAGHWVHAEYPVKLIAIIEKFYQYEL</sequence>
<evidence type="ECO:0000313" key="4">
    <source>
        <dbReference type="Proteomes" id="UP000242175"/>
    </source>
</evidence>
<gene>
    <name evidence="3" type="ORF">CF386_05715</name>
</gene>
<protein>
    <submittedName>
        <fullName evidence="3">Histidine kinase</fullName>
    </submittedName>
</protein>
<dbReference type="InterPro" id="IPR029058">
    <property type="entry name" value="AB_hydrolase_fold"/>
</dbReference>
<keyword evidence="3" id="KW-0808">Transferase</keyword>
<accession>A0A220VDP2</accession>
<dbReference type="SUPFAM" id="SSF53474">
    <property type="entry name" value="alpha/beta-Hydrolases"/>
    <property type="match status" value="1"/>
</dbReference>
<dbReference type="Proteomes" id="UP000242175">
    <property type="component" value="Chromosome large"/>
</dbReference>
<name>A0A220VDP2_9GAMM</name>
<reference evidence="3 4" key="1">
    <citation type="journal article" date="2016" name="Int. J. Syst. Evol. Microbiol.">
        <title>Paraphotobacterium marinum gen. nov., sp. nov., a member of the family Vibrionaceae, isolated from surface seawater.</title>
        <authorList>
            <person name="Huang Z."/>
            <person name="Dong C."/>
            <person name="Shao Z."/>
        </authorList>
    </citation>
    <scope>NUCLEOTIDE SEQUENCE [LARGE SCALE GENOMIC DNA]</scope>
    <source>
        <strain evidence="3 4">NSCS20N07D</strain>
    </source>
</reference>
<dbReference type="PANTHER" id="PTHR46118">
    <property type="entry name" value="PROTEIN ABHD11"/>
    <property type="match status" value="1"/>
</dbReference>
<dbReference type="Gene3D" id="3.40.50.1820">
    <property type="entry name" value="alpha/beta hydrolase"/>
    <property type="match status" value="1"/>
</dbReference>
<dbReference type="PANTHER" id="PTHR46118:SF4">
    <property type="entry name" value="PROTEIN ABHD11"/>
    <property type="match status" value="1"/>
</dbReference>
<keyword evidence="1" id="KW-0378">Hydrolase</keyword>
<dbReference type="OrthoDB" id="9808398at2"/>
<organism evidence="3 4">
    <name type="scientific">Paraphotobacterium marinum</name>
    <dbReference type="NCBI Taxonomy" id="1755811"/>
    <lineage>
        <taxon>Bacteria</taxon>
        <taxon>Pseudomonadati</taxon>
        <taxon>Pseudomonadota</taxon>
        <taxon>Gammaproteobacteria</taxon>
        <taxon>Vibrionales</taxon>
        <taxon>Vibrionaceae</taxon>
        <taxon>Paraphotobacterium</taxon>
    </lineage>
</organism>
<evidence type="ECO:0000259" key="2">
    <source>
        <dbReference type="Pfam" id="PF00561"/>
    </source>
</evidence>
<evidence type="ECO:0000256" key="1">
    <source>
        <dbReference type="ARBA" id="ARBA00022801"/>
    </source>
</evidence>
<keyword evidence="4" id="KW-1185">Reference proteome</keyword>
<proteinExistence type="predicted"/>
<evidence type="ECO:0000313" key="3">
    <source>
        <dbReference type="EMBL" id="ASK78538.1"/>
    </source>
</evidence>
<dbReference type="KEGG" id="pmai:CF386_05715"/>
<dbReference type="RefSeq" id="WP_089073446.1">
    <property type="nucleotide sequence ID" value="NZ_CBCSAM010000001.1"/>
</dbReference>
<feature type="domain" description="AB hydrolase-1" evidence="2">
    <location>
        <begin position="19"/>
        <end position="248"/>
    </location>
</feature>